<dbReference type="EMBL" id="CP089276">
    <property type="protein sequence ID" value="USP76450.1"/>
    <property type="molecule type" value="Genomic_DNA"/>
</dbReference>
<dbReference type="AlphaFoldDB" id="A0A9Q9DRW3"/>
<feature type="domain" description="C2H2-type" evidence="2">
    <location>
        <begin position="287"/>
        <end position="310"/>
    </location>
</feature>
<protein>
    <recommendedName>
        <fullName evidence="2">C2H2-type domain-containing protein</fullName>
    </recommendedName>
</protein>
<reference evidence="3" key="1">
    <citation type="submission" date="2021-12" db="EMBL/GenBank/DDBJ databases">
        <title>Curvularia clavata genome.</title>
        <authorList>
            <person name="Cao Y."/>
        </authorList>
    </citation>
    <scope>NUCLEOTIDE SEQUENCE</scope>
    <source>
        <strain evidence="3">Yc1106</strain>
    </source>
</reference>
<dbReference type="PROSITE" id="PS00028">
    <property type="entry name" value="ZINC_FINGER_C2H2_1"/>
    <property type="match status" value="1"/>
</dbReference>
<accession>A0A9Q9DRW3</accession>
<sequence>MTWEKRTPFHLLIRPSPSIPCGQNQPTLARFCTLPAELQVYILTFCSADTLFQLMDVSSALRLEASKIFWADPTLYFLIEADWLLNGGYPGYTCYDLAFLEHVQQVQIEYSLEIGDFICPQEDEDVWVRQDLITTFWGSFTQRFPNAKRVMINQNWGTPPWWQDDSSLSQPVRLLISSCPPMLKISALVLEKISFANNMSFGSESERWYRSLYQITASGRWVGNRLEKHPITVLMPTKRLDGPVGEFKAIRHNADRISLKKHALWPLMIEAIDRCYFSKGKAIPFVCPFSSCGARFLKAGEWTAHAIGWHAQAWRIGDPVDILPQSLREIFKEKIDAMKKERERIDKQYRKLFSNWNEQGKQQQQELERAWMAQLEVDKIWETGKKPRESMLWTEFLEQMRLRPDRAGNVGGG</sequence>
<evidence type="ECO:0000256" key="1">
    <source>
        <dbReference type="SAM" id="Coils"/>
    </source>
</evidence>
<dbReference type="OrthoDB" id="5397557at2759"/>
<gene>
    <name evidence="3" type="ORF">yc1106_03724</name>
</gene>
<evidence type="ECO:0000313" key="4">
    <source>
        <dbReference type="Proteomes" id="UP001056012"/>
    </source>
</evidence>
<keyword evidence="4" id="KW-1185">Reference proteome</keyword>
<keyword evidence="1" id="KW-0175">Coiled coil</keyword>
<organism evidence="3 4">
    <name type="scientific">Curvularia clavata</name>
    <dbReference type="NCBI Taxonomy" id="95742"/>
    <lineage>
        <taxon>Eukaryota</taxon>
        <taxon>Fungi</taxon>
        <taxon>Dikarya</taxon>
        <taxon>Ascomycota</taxon>
        <taxon>Pezizomycotina</taxon>
        <taxon>Dothideomycetes</taxon>
        <taxon>Pleosporomycetidae</taxon>
        <taxon>Pleosporales</taxon>
        <taxon>Pleosporineae</taxon>
        <taxon>Pleosporaceae</taxon>
        <taxon>Curvularia</taxon>
    </lineage>
</organism>
<dbReference type="InterPro" id="IPR013087">
    <property type="entry name" value="Znf_C2H2_type"/>
</dbReference>
<evidence type="ECO:0000259" key="2">
    <source>
        <dbReference type="PROSITE" id="PS00028"/>
    </source>
</evidence>
<proteinExistence type="predicted"/>
<evidence type="ECO:0000313" key="3">
    <source>
        <dbReference type="EMBL" id="USP76450.1"/>
    </source>
</evidence>
<dbReference type="VEuPathDB" id="FungiDB:yc1106_03724"/>
<dbReference type="Proteomes" id="UP001056012">
    <property type="component" value="Chromosome 3"/>
</dbReference>
<feature type="coiled-coil region" evidence="1">
    <location>
        <begin position="328"/>
        <end position="355"/>
    </location>
</feature>
<name>A0A9Q9DRW3_CURCL</name>